<dbReference type="Pfam" id="PF13845">
    <property type="entry name" value="Septum_form"/>
    <property type="match status" value="1"/>
</dbReference>
<comment type="caution">
    <text evidence="2">The sequence shown here is derived from an EMBL/GenBank/DDBJ whole genome shotgun (WGS) entry which is preliminary data.</text>
</comment>
<dbReference type="EMBL" id="JBGFTU010000013">
    <property type="protein sequence ID" value="MEZ0165577.1"/>
    <property type="molecule type" value="Genomic_DNA"/>
</dbReference>
<evidence type="ECO:0000313" key="2">
    <source>
        <dbReference type="EMBL" id="MEZ0165577.1"/>
    </source>
</evidence>
<accession>A0ABV4H427</accession>
<feature type="domain" description="Septum formation-related" evidence="1">
    <location>
        <begin position="42"/>
        <end position="187"/>
    </location>
</feature>
<sequence>MLALVALLTGACGAPPVGMATDAVRIGTCKDKTTAEEMTGLSDSSPAVPCTTPHTLETYAFGTLTGEVSRLGPDRPEPEVLGSGTSCPLEPLRPYPGAGELDSQWGVSVFVKHPTRSEWRRGVRTVLCDLVVEAPPATVPRLDVPLRGIMAHPDSARVRLCADGEALLTCERPHDAERAGDVDPGVADADRRAACEDNGRAYTGTAPGAGGAGWRAQVRGEGRTQCWLVTDGAPRTGTLRAGLVAR</sequence>
<keyword evidence="3" id="KW-1185">Reference proteome</keyword>
<dbReference type="RefSeq" id="WP_370441803.1">
    <property type="nucleotide sequence ID" value="NZ_JBGFTU010000013.1"/>
</dbReference>
<name>A0ABV4H427_9ACTN</name>
<proteinExistence type="predicted"/>
<gene>
    <name evidence="2" type="ORF">AB2L27_12515</name>
</gene>
<evidence type="ECO:0000313" key="3">
    <source>
        <dbReference type="Proteomes" id="UP001565927"/>
    </source>
</evidence>
<organism evidence="2 3">
    <name type="scientific">Kineococcus halophytocola</name>
    <dbReference type="NCBI Taxonomy" id="3234027"/>
    <lineage>
        <taxon>Bacteria</taxon>
        <taxon>Bacillati</taxon>
        <taxon>Actinomycetota</taxon>
        <taxon>Actinomycetes</taxon>
        <taxon>Kineosporiales</taxon>
        <taxon>Kineosporiaceae</taxon>
        <taxon>Kineococcus</taxon>
    </lineage>
</organism>
<evidence type="ECO:0000259" key="1">
    <source>
        <dbReference type="Pfam" id="PF13845"/>
    </source>
</evidence>
<dbReference type="Proteomes" id="UP001565927">
    <property type="component" value="Unassembled WGS sequence"/>
</dbReference>
<protein>
    <submittedName>
        <fullName evidence="2">Septum formation family protein</fullName>
    </submittedName>
</protein>
<dbReference type="InterPro" id="IPR026004">
    <property type="entry name" value="Septum_form"/>
</dbReference>
<reference evidence="2 3" key="1">
    <citation type="submission" date="2024-07" db="EMBL/GenBank/DDBJ databases">
        <authorList>
            <person name="Thanompreechachai J."/>
            <person name="Duangmal K."/>
        </authorList>
    </citation>
    <scope>NUCLEOTIDE SEQUENCE [LARGE SCALE GENOMIC DNA]</scope>
    <source>
        <strain evidence="2 3">LSe6-4</strain>
    </source>
</reference>